<dbReference type="Proteomes" id="UP000006729">
    <property type="component" value="Chromosome 10"/>
</dbReference>
<comment type="caution">
    <text evidence="1">The sequence shown here is derived from an EMBL/GenBank/DDBJ whole genome shotgun (WGS) entry which is preliminary data.</text>
</comment>
<organism evidence="1 2">
    <name type="scientific">Populus trichocarpa</name>
    <name type="common">Western balsam poplar</name>
    <name type="synonym">Populus balsamifera subsp. trichocarpa</name>
    <dbReference type="NCBI Taxonomy" id="3694"/>
    <lineage>
        <taxon>Eukaryota</taxon>
        <taxon>Viridiplantae</taxon>
        <taxon>Streptophyta</taxon>
        <taxon>Embryophyta</taxon>
        <taxon>Tracheophyta</taxon>
        <taxon>Spermatophyta</taxon>
        <taxon>Magnoliopsida</taxon>
        <taxon>eudicotyledons</taxon>
        <taxon>Gunneridae</taxon>
        <taxon>Pentapetalae</taxon>
        <taxon>rosids</taxon>
        <taxon>fabids</taxon>
        <taxon>Malpighiales</taxon>
        <taxon>Salicaceae</taxon>
        <taxon>Saliceae</taxon>
        <taxon>Populus</taxon>
    </lineage>
</organism>
<gene>
    <name evidence="1" type="ORF">POPTR_010G029350v4</name>
</gene>
<proteinExistence type="predicted"/>
<accession>A0ACC0SBH0</accession>
<reference evidence="1 2" key="1">
    <citation type="journal article" date="2006" name="Science">
        <title>The genome of black cottonwood, Populus trichocarpa (Torr. &amp; Gray).</title>
        <authorList>
            <person name="Tuskan G.A."/>
            <person name="Difazio S."/>
            <person name="Jansson S."/>
            <person name="Bohlmann J."/>
            <person name="Grigoriev I."/>
            <person name="Hellsten U."/>
            <person name="Putnam N."/>
            <person name="Ralph S."/>
            <person name="Rombauts S."/>
            <person name="Salamov A."/>
            <person name="Schein J."/>
            <person name="Sterck L."/>
            <person name="Aerts A."/>
            <person name="Bhalerao R.R."/>
            <person name="Bhalerao R.P."/>
            <person name="Blaudez D."/>
            <person name="Boerjan W."/>
            <person name="Brun A."/>
            <person name="Brunner A."/>
            <person name="Busov V."/>
            <person name="Campbell M."/>
            <person name="Carlson J."/>
            <person name="Chalot M."/>
            <person name="Chapman J."/>
            <person name="Chen G.L."/>
            <person name="Cooper D."/>
            <person name="Coutinho P.M."/>
            <person name="Couturier J."/>
            <person name="Covert S."/>
            <person name="Cronk Q."/>
            <person name="Cunningham R."/>
            <person name="Davis J."/>
            <person name="Degroeve S."/>
            <person name="Dejardin A."/>
            <person name="Depamphilis C."/>
            <person name="Detter J."/>
            <person name="Dirks B."/>
            <person name="Dubchak I."/>
            <person name="Duplessis S."/>
            <person name="Ehlting J."/>
            <person name="Ellis B."/>
            <person name="Gendler K."/>
            <person name="Goodstein D."/>
            <person name="Gribskov M."/>
            <person name="Grimwood J."/>
            <person name="Groover A."/>
            <person name="Gunter L."/>
            <person name="Hamberger B."/>
            <person name="Heinze B."/>
            <person name="Helariutta Y."/>
            <person name="Henrissat B."/>
            <person name="Holligan D."/>
            <person name="Holt R."/>
            <person name="Huang W."/>
            <person name="Islam-Faridi N."/>
            <person name="Jones S."/>
            <person name="Jones-Rhoades M."/>
            <person name="Jorgensen R."/>
            <person name="Joshi C."/>
            <person name="Kangasjarvi J."/>
            <person name="Karlsson J."/>
            <person name="Kelleher C."/>
            <person name="Kirkpatrick R."/>
            <person name="Kirst M."/>
            <person name="Kohler A."/>
            <person name="Kalluri U."/>
            <person name="Larimer F."/>
            <person name="Leebens-Mack J."/>
            <person name="Leple J.C."/>
            <person name="Locascio P."/>
            <person name="Lou Y."/>
            <person name="Lucas S."/>
            <person name="Martin F."/>
            <person name="Montanini B."/>
            <person name="Napoli C."/>
            <person name="Nelson D.R."/>
            <person name="Nelson C."/>
            <person name="Nieminen K."/>
            <person name="Nilsson O."/>
            <person name="Pereda V."/>
            <person name="Peter G."/>
            <person name="Philippe R."/>
            <person name="Pilate G."/>
            <person name="Poliakov A."/>
            <person name="Razumovskaya J."/>
            <person name="Richardson P."/>
            <person name="Rinaldi C."/>
            <person name="Ritland K."/>
            <person name="Rouze P."/>
            <person name="Ryaboy D."/>
            <person name="Schmutz J."/>
            <person name="Schrader J."/>
            <person name="Segerman B."/>
            <person name="Shin H."/>
            <person name="Siddiqui A."/>
            <person name="Sterky F."/>
            <person name="Terry A."/>
            <person name="Tsai C.J."/>
            <person name="Uberbacher E."/>
            <person name="Unneberg P."/>
            <person name="Vahala J."/>
            <person name="Wall K."/>
            <person name="Wessler S."/>
            <person name="Yang G."/>
            <person name="Yin T."/>
            <person name="Douglas C."/>
            <person name="Marra M."/>
            <person name="Sandberg G."/>
            <person name="Van de Peer Y."/>
            <person name="Rokhsar D."/>
        </authorList>
    </citation>
    <scope>NUCLEOTIDE SEQUENCE [LARGE SCALE GENOMIC DNA]</scope>
    <source>
        <strain evidence="2">cv. Nisqually</strain>
    </source>
</reference>
<keyword evidence="2" id="KW-1185">Reference proteome</keyword>
<protein>
    <submittedName>
        <fullName evidence="1">Uncharacterized protein</fullName>
    </submittedName>
</protein>
<dbReference type="EMBL" id="CM009299">
    <property type="protein sequence ID" value="KAI9386475.1"/>
    <property type="molecule type" value="Genomic_DNA"/>
</dbReference>
<evidence type="ECO:0000313" key="2">
    <source>
        <dbReference type="Proteomes" id="UP000006729"/>
    </source>
</evidence>
<evidence type="ECO:0000313" key="1">
    <source>
        <dbReference type="EMBL" id="KAI9386475.1"/>
    </source>
</evidence>
<name>A0ACC0SBH0_POPTR</name>
<sequence length="134" mass="15950">MLWRNLVFFDKLFFQSDNVLVLKFLLHFVKRETELHSQDVTNLPESQILFLNFFHKFGRKDPFFQRNSLFGFCYLPLLTSSMPEPNLVFVALQLGGLSWEMHATSFFLVKDLYFHPLVLLFFFPGQQKYQKNGD</sequence>